<dbReference type="PANTHER" id="PTHR43685">
    <property type="entry name" value="GLYCOSYLTRANSFERASE"/>
    <property type="match status" value="1"/>
</dbReference>
<comment type="similarity">
    <text evidence="1">Belongs to the glycosyltransferase 2 family.</text>
</comment>
<keyword evidence="3 5" id="KW-0808">Transferase</keyword>
<dbReference type="InterPro" id="IPR001173">
    <property type="entry name" value="Glyco_trans_2-like"/>
</dbReference>
<evidence type="ECO:0000256" key="3">
    <source>
        <dbReference type="ARBA" id="ARBA00022679"/>
    </source>
</evidence>
<protein>
    <submittedName>
        <fullName evidence="5">Putative transferase</fullName>
    </submittedName>
</protein>
<dbReference type="PANTHER" id="PTHR43685:SF5">
    <property type="entry name" value="GLYCOSYLTRANSFERASE EPSE-RELATED"/>
    <property type="match status" value="1"/>
</dbReference>
<evidence type="ECO:0000259" key="4">
    <source>
        <dbReference type="Pfam" id="PF00535"/>
    </source>
</evidence>
<dbReference type="Pfam" id="PF00535">
    <property type="entry name" value="Glycos_transf_2"/>
    <property type="match status" value="1"/>
</dbReference>
<sequence>MSVTTVVMSRDRRADLMVTLPRHPGPVILVDNGSTDGSVEAVRTAFPHVRVIPLDHNAGAVARNVGVRAARTPYVAFADDDSWWAPGALDRAAELFDTHPRVALLAARMLVGPEERLDGLSAELAAAPLGRSPGGAGPDVLGFAACAAVVRRSAFLAVGGFDPVVHFPGEEERVALDLDDAGWLLSYAEELVVHHHPSPSRGPAARRQALITRNAVLTAVMRRPWREVGDRVVTGLRGPGRAGVLHAVPRLARAGWHRRTISPRLEDRLRRLSTAAEPPVPA</sequence>
<evidence type="ECO:0000256" key="1">
    <source>
        <dbReference type="ARBA" id="ARBA00006739"/>
    </source>
</evidence>
<name>A0A6J4I869_9ACTN</name>
<organism evidence="5">
    <name type="scientific">uncultured Mycobacteriales bacterium</name>
    <dbReference type="NCBI Taxonomy" id="581187"/>
    <lineage>
        <taxon>Bacteria</taxon>
        <taxon>Bacillati</taxon>
        <taxon>Actinomycetota</taxon>
        <taxon>Actinomycetes</taxon>
        <taxon>Mycobacteriales</taxon>
        <taxon>environmental samples</taxon>
    </lineage>
</organism>
<accession>A0A6J4I869</accession>
<evidence type="ECO:0000313" key="5">
    <source>
        <dbReference type="EMBL" id="CAA9243597.1"/>
    </source>
</evidence>
<dbReference type="AlphaFoldDB" id="A0A6J4I869"/>
<dbReference type="EMBL" id="CADCTP010000144">
    <property type="protein sequence ID" value="CAA9243597.1"/>
    <property type="molecule type" value="Genomic_DNA"/>
</dbReference>
<dbReference type="InterPro" id="IPR050834">
    <property type="entry name" value="Glycosyltransf_2"/>
</dbReference>
<dbReference type="SUPFAM" id="SSF53448">
    <property type="entry name" value="Nucleotide-diphospho-sugar transferases"/>
    <property type="match status" value="1"/>
</dbReference>
<keyword evidence="2" id="KW-0328">Glycosyltransferase</keyword>
<dbReference type="InterPro" id="IPR029044">
    <property type="entry name" value="Nucleotide-diphossugar_trans"/>
</dbReference>
<evidence type="ECO:0000256" key="2">
    <source>
        <dbReference type="ARBA" id="ARBA00022676"/>
    </source>
</evidence>
<feature type="domain" description="Glycosyltransferase 2-like" evidence="4">
    <location>
        <begin position="27"/>
        <end position="155"/>
    </location>
</feature>
<reference evidence="5" key="1">
    <citation type="submission" date="2020-02" db="EMBL/GenBank/DDBJ databases">
        <authorList>
            <person name="Meier V. D."/>
        </authorList>
    </citation>
    <scope>NUCLEOTIDE SEQUENCE</scope>
    <source>
        <strain evidence="5">AVDCRST_MAG41</strain>
    </source>
</reference>
<gene>
    <name evidence="5" type="ORF">AVDCRST_MAG41-1597</name>
</gene>
<dbReference type="Gene3D" id="3.90.550.10">
    <property type="entry name" value="Spore Coat Polysaccharide Biosynthesis Protein SpsA, Chain A"/>
    <property type="match status" value="1"/>
</dbReference>
<proteinExistence type="inferred from homology"/>
<dbReference type="GO" id="GO:0016757">
    <property type="term" value="F:glycosyltransferase activity"/>
    <property type="evidence" value="ECO:0007669"/>
    <property type="project" value="UniProtKB-KW"/>
</dbReference>